<evidence type="ECO:0000259" key="3">
    <source>
        <dbReference type="Pfam" id="PF12813"/>
    </source>
</evidence>
<feature type="domain" description="Asteroid" evidence="3">
    <location>
        <begin position="146"/>
        <end position="397"/>
    </location>
</feature>
<dbReference type="AlphaFoldDB" id="A0A2J6S790"/>
<dbReference type="Gene3D" id="3.40.50.1010">
    <property type="entry name" value="5'-nuclease"/>
    <property type="match status" value="1"/>
</dbReference>
<keyword evidence="5" id="KW-1185">Reference proteome</keyword>
<dbReference type="InterPro" id="IPR029060">
    <property type="entry name" value="PIN-like_dom_sf"/>
</dbReference>
<sequence>MGIPHLITLLQPYAETESIAGRHVVIDGPGLAYHIYHACLNKRPAAWNPFEAAPTYEQLGTACYAWLDGLRDNDVEIKKIYFDGFLPSSKLDTRLERLVKQTLQLSQYHSAYATPCRATFPPLENSSDGPFHTPSVKSKLSALPPSPFLVPAILEALLKSSQYRDITEVVPGEADLYCAKYLNQHGGIVLTGDSDLLVHDLGNNGAIIFFKDLGSSADGTIKSQIYQPASIAQRLSLPESYGLHAFAFELSMDSHGTFRKILVDSKALKAATANPLEFTRFLKEYNQLQAPPEAEDPRNLVLLLRSLDPRISEYVLQYPYLGRIAGREDVSESTQMLHVFLPFLLDCPARTNAWEISTVIRQLAYGLINLIVPETQQRLTVSEHRKQQDKSSGRELQLPHQSQIPEACNTILALHSQLEQILPGLSESEFWTAFAIHQEVEYSYTRAKIPLSKLVGQQLADIANEHNMRNKRKNFTWDIIQFFAQVQGSYYSFRILKQIMSLVVSHGPTESLPEPLLDLHQKIHSLPGIRDLPGLDSVSAIIGSLGKGAVSTIVSHISRDEEAKEHPQESRRALKKKRKRGDHSAEASAGNQKQNNPFTLLGDE</sequence>
<evidence type="ECO:0000313" key="5">
    <source>
        <dbReference type="Proteomes" id="UP000235786"/>
    </source>
</evidence>
<evidence type="ECO:0000256" key="2">
    <source>
        <dbReference type="SAM" id="MobiDB-lite"/>
    </source>
</evidence>
<dbReference type="InterPro" id="IPR026832">
    <property type="entry name" value="Asteroid"/>
</dbReference>
<feature type="compositionally biased region" description="Basic and acidic residues" evidence="2">
    <location>
        <begin position="381"/>
        <end position="393"/>
    </location>
</feature>
<dbReference type="Proteomes" id="UP000235786">
    <property type="component" value="Unassembled WGS sequence"/>
</dbReference>
<reference evidence="4 5" key="1">
    <citation type="submission" date="2016-04" db="EMBL/GenBank/DDBJ databases">
        <title>A degradative enzymes factory behind the ericoid mycorrhizal symbiosis.</title>
        <authorList>
            <consortium name="DOE Joint Genome Institute"/>
            <person name="Martino E."/>
            <person name="Morin E."/>
            <person name="Grelet G."/>
            <person name="Kuo A."/>
            <person name="Kohler A."/>
            <person name="Daghino S."/>
            <person name="Barry K."/>
            <person name="Choi C."/>
            <person name="Cichocki N."/>
            <person name="Clum A."/>
            <person name="Copeland A."/>
            <person name="Hainaut M."/>
            <person name="Haridas S."/>
            <person name="Labutti K."/>
            <person name="Lindquist E."/>
            <person name="Lipzen A."/>
            <person name="Khouja H.-R."/>
            <person name="Murat C."/>
            <person name="Ohm R."/>
            <person name="Olson A."/>
            <person name="Spatafora J."/>
            <person name="Veneault-Fourrey C."/>
            <person name="Henrissat B."/>
            <person name="Grigoriev I."/>
            <person name="Martin F."/>
            <person name="Perotto S."/>
        </authorList>
    </citation>
    <scope>NUCLEOTIDE SEQUENCE [LARGE SCALE GENOMIC DNA]</scope>
    <source>
        <strain evidence="4 5">F</strain>
    </source>
</reference>
<organism evidence="4 5">
    <name type="scientific">Hyaloscypha variabilis (strain UAMH 11265 / GT02V1 / F)</name>
    <name type="common">Meliniomyces variabilis</name>
    <dbReference type="NCBI Taxonomy" id="1149755"/>
    <lineage>
        <taxon>Eukaryota</taxon>
        <taxon>Fungi</taxon>
        <taxon>Dikarya</taxon>
        <taxon>Ascomycota</taxon>
        <taxon>Pezizomycotina</taxon>
        <taxon>Leotiomycetes</taxon>
        <taxon>Helotiales</taxon>
        <taxon>Hyaloscyphaceae</taxon>
        <taxon>Hyaloscypha</taxon>
        <taxon>Hyaloscypha variabilis</taxon>
    </lineage>
</organism>
<dbReference type="Pfam" id="PF12813">
    <property type="entry name" value="XPG_I_2"/>
    <property type="match status" value="1"/>
</dbReference>
<feature type="region of interest" description="Disordered" evidence="2">
    <location>
        <begin position="379"/>
        <end position="399"/>
    </location>
</feature>
<protein>
    <recommendedName>
        <fullName evidence="3">Asteroid domain-containing protein</fullName>
    </recommendedName>
</protein>
<evidence type="ECO:0000256" key="1">
    <source>
        <dbReference type="ARBA" id="ARBA00007398"/>
    </source>
</evidence>
<feature type="region of interest" description="Disordered" evidence="2">
    <location>
        <begin position="558"/>
        <end position="604"/>
    </location>
</feature>
<evidence type="ECO:0000313" key="4">
    <source>
        <dbReference type="EMBL" id="PMD46622.1"/>
    </source>
</evidence>
<feature type="compositionally biased region" description="Polar residues" evidence="2">
    <location>
        <begin position="589"/>
        <end position="598"/>
    </location>
</feature>
<accession>A0A2J6S790</accession>
<dbReference type="InterPro" id="IPR039436">
    <property type="entry name" value="Asteroid_dom"/>
</dbReference>
<dbReference type="STRING" id="1149755.A0A2J6S790"/>
<dbReference type="SUPFAM" id="SSF88723">
    <property type="entry name" value="PIN domain-like"/>
    <property type="match status" value="1"/>
</dbReference>
<gene>
    <name evidence="4" type="ORF">L207DRAFT_577469</name>
</gene>
<dbReference type="EMBL" id="KZ613939">
    <property type="protein sequence ID" value="PMD46622.1"/>
    <property type="molecule type" value="Genomic_DNA"/>
</dbReference>
<dbReference type="PANTHER" id="PTHR15665">
    <property type="entry name" value="ASTEROID PROTEIN"/>
    <property type="match status" value="1"/>
</dbReference>
<comment type="similarity">
    <text evidence="1">Belongs to the asteroid family.</text>
</comment>
<feature type="compositionally biased region" description="Basic and acidic residues" evidence="2">
    <location>
        <begin position="558"/>
        <end position="572"/>
    </location>
</feature>
<proteinExistence type="inferred from homology"/>
<dbReference type="OrthoDB" id="5297549at2759"/>
<name>A0A2J6S790_HYAVF</name>
<dbReference type="PANTHER" id="PTHR15665:SF1">
    <property type="entry name" value="PROTEIN ASTEROID HOMOLOG 1"/>
    <property type="match status" value="1"/>
</dbReference>